<dbReference type="InterPro" id="IPR047640">
    <property type="entry name" value="RpiR-like"/>
</dbReference>
<dbReference type="RefSeq" id="WP_187333187.1">
    <property type="nucleotide sequence ID" value="NZ_CP060490.1"/>
</dbReference>
<feature type="domain" description="HTH rpiR-type" evidence="4">
    <location>
        <begin position="15"/>
        <end position="91"/>
    </location>
</feature>
<dbReference type="InterPro" id="IPR046348">
    <property type="entry name" value="SIS_dom_sf"/>
</dbReference>
<evidence type="ECO:0000256" key="1">
    <source>
        <dbReference type="ARBA" id="ARBA00023015"/>
    </source>
</evidence>
<evidence type="ECO:0000259" key="4">
    <source>
        <dbReference type="PROSITE" id="PS51071"/>
    </source>
</evidence>
<evidence type="ECO:0000259" key="5">
    <source>
        <dbReference type="PROSITE" id="PS51464"/>
    </source>
</evidence>
<evidence type="ECO:0000256" key="3">
    <source>
        <dbReference type="ARBA" id="ARBA00023163"/>
    </source>
</evidence>
<dbReference type="InterPro" id="IPR001347">
    <property type="entry name" value="SIS_dom"/>
</dbReference>
<dbReference type="PROSITE" id="PS51071">
    <property type="entry name" value="HTH_RPIR"/>
    <property type="match status" value="1"/>
</dbReference>
<dbReference type="Gene3D" id="1.10.10.10">
    <property type="entry name" value="Winged helix-like DNA-binding domain superfamily/Winged helix DNA-binding domain"/>
    <property type="match status" value="1"/>
</dbReference>
<accession>A0A7G9B4X0</accession>
<dbReference type="Gene3D" id="3.40.50.10490">
    <property type="entry name" value="Glucose-6-phosphate isomerase like protein, domain 1"/>
    <property type="match status" value="1"/>
</dbReference>
<keyword evidence="3" id="KW-0804">Transcription</keyword>
<proteinExistence type="predicted"/>
<evidence type="ECO:0000313" key="6">
    <source>
        <dbReference type="EMBL" id="QNL44601.1"/>
    </source>
</evidence>
<reference evidence="6 7" key="1">
    <citation type="submission" date="2020-08" db="EMBL/GenBank/DDBJ databases">
        <authorList>
            <person name="Liu C."/>
            <person name="Sun Q."/>
        </authorList>
    </citation>
    <scope>NUCLEOTIDE SEQUENCE [LARGE SCALE GENOMIC DNA]</scope>
    <source>
        <strain evidence="6 7">NSJ-62</strain>
    </source>
</reference>
<dbReference type="CDD" id="cd05013">
    <property type="entry name" value="SIS_RpiR"/>
    <property type="match status" value="1"/>
</dbReference>
<dbReference type="PANTHER" id="PTHR30514">
    <property type="entry name" value="GLUCOKINASE"/>
    <property type="match status" value="1"/>
</dbReference>
<dbReference type="SUPFAM" id="SSF46689">
    <property type="entry name" value="Homeodomain-like"/>
    <property type="match status" value="1"/>
</dbReference>
<dbReference type="InterPro" id="IPR036388">
    <property type="entry name" value="WH-like_DNA-bd_sf"/>
</dbReference>
<dbReference type="GO" id="GO:0003700">
    <property type="term" value="F:DNA-binding transcription factor activity"/>
    <property type="evidence" value="ECO:0007669"/>
    <property type="project" value="InterPro"/>
</dbReference>
<sequence>MNHNSIYPPEYEASLNPLDRIRFYTPQLSKTHKKIGRFILENYEKATFLTSAKMSQQCGVSESSVIRFSTALGYSGYSEMQRELQEILKRRLSLSQRLELTTETNSDSNSIMHNVMMQNINSIRETMMSLDERSFQSAVELLSHADRVFLYGQRSSYALVYFLGLELRWIRDNVVIINGHAQELDALSTITKNDVFLAISLPRYLKATTKVVQFVWEREIPTIVITDTKTSPLIPYATVSLLANSEIYSYSDNIVPIASTITALLNAIGAATQPASNEMLARNEQLWKSFDLYI</sequence>
<gene>
    <name evidence="6" type="ORF">H8790_00660</name>
</gene>
<dbReference type="InterPro" id="IPR035472">
    <property type="entry name" value="RpiR-like_SIS"/>
</dbReference>
<dbReference type="PANTHER" id="PTHR30514:SF18">
    <property type="entry name" value="RPIR-FAMILY TRANSCRIPTIONAL REGULATOR"/>
    <property type="match status" value="1"/>
</dbReference>
<dbReference type="EMBL" id="CP060490">
    <property type="protein sequence ID" value="QNL44601.1"/>
    <property type="molecule type" value="Genomic_DNA"/>
</dbReference>
<name>A0A7G9B4X0_9FIRM</name>
<dbReference type="GO" id="GO:1901135">
    <property type="term" value="P:carbohydrate derivative metabolic process"/>
    <property type="evidence" value="ECO:0007669"/>
    <property type="project" value="InterPro"/>
</dbReference>
<evidence type="ECO:0000256" key="2">
    <source>
        <dbReference type="ARBA" id="ARBA00023125"/>
    </source>
</evidence>
<keyword evidence="2" id="KW-0238">DNA-binding</keyword>
<keyword evidence="7" id="KW-1185">Reference proteome</keyword>
<dbReference type="KEGG" id="ohi:H8790_00660"/>
<dbReference type="Pfam" id="PF01380">
    <property type="entry name" value="SIS"/>
    <property type="match status" value="1"/>
</dbReference>
<dbReference type="AlphaFoldDB" id="A0A7G9B4X0"/>
<dbReference type="InterPro" id="IPR009057">
    <property type="entry name" value="Homeodomain-like_sf"/>
</dbReference>
<protein>
    <submittedName>
        <fullName evidence="6">MurR/RpiR family transcriptional regulator</fullName>
    </submittedName>
</protein>
<keyword evidence="1" id="KW-0805">Transcription regulation</keyword>
<dbReference type="GO" id="GO:0003677">
    <property type="term" value="F:DNA binding"/>
    <property type="evidence" value="ECO:0007669"/>
    <property type="project" value="UniProtKB-KW"/>
</dbReference>
<dbReference type="Proteomes" id="UP000515960">
    <property type="component" value="Chromosome"/>
</dbReference>
<dbReference type="InterPro" id="IPR000281">
    <property type="entry name" value="HTH_RpiR"/>
</dbReference>
<dbReference type="GO" id="GO:0097367">
    <property type="term" value="F:carbohydrate derivative binding"/>
    <property type="evidence" value="ECO:0007669"/>
    <property type="project" value="InterPro"/>
</dbReference>
<dbReference type="PROSITE" id="PS51464">
    <property type="entry name" value="SIS"/>
    <property type="match status" value="1"/>
</dbReference>
<organism evidence="6 7">
    <name type="scientific">Oscillibacter hominis</name>
    <dbReference type="NCBI Taxonomy" id="2763056"/>
    <lineage>
        <taxon>Bacteria</taxon>
        <taxon>Bacillati</taxon>
        <taxon>Bacillota</taxon>
        <taxon>Clostridia</taxon>
        <taxon>Eubacteriales</taxon>
        <taxon>Oscillospiraceae</taxon>
        <taxon>Oscillibacter</taxon>
    </lineage>
</organism>
<evidence type="ECO:0000313" key="7">
    <source>
        <dbReference type="Proteomes" id="UP000515960"/>
    </source>
</evidence>
<feature type="domain" description="SIS" evidence="5">
    <location>
        <begin position="138"/>
        <end position="278"/>
    </location>
</feature>
<dbReference type="Pfam" id="PF01418">
    <property type="entry name" value="HTH_6"/>
    <property type="match status" value="1"/>
</dbReference>
<dbReference type="SUPFAM" id="SSF53697">
    <property type="entry name" value="SIS domain"/>
    <property type="match status" value="1"/>
</dbReference>